<dbReference type="AlphaFoldDB" id="A0A9P6IVA5"/>
<accession>A0A9P6IVA5</accession>
<comment type="caution">
    <text evidence="2">The sequence shown here is derived from an EMBL/GenBank/DDBJ whole genome shotgun (WGS) entry which is preliminary data.</text>
</comment>
<evidence type="ECO:0000313" key="2">
    <source>
        <dbReference type="EMBL" id="KAF9949409.1"/>
    </source>
</evidence>
<feature type="non-terminal residue" evidence="2">
    <location>
        <position position="1"/>
    </location>
</feature>
<dbReference type="EMBL" id="JAAAHW010007300">
    <property type="protein sequence ID" value="KAF9949409.1"/>
    <property type="molecule type" value="Genomic_DNA"/>
</dbReference>
<sequence length="130" mass="15722">MTTHEEFIDNTQARDISIVTFMREFSDICDKERILNIWTNGVLPYLQRHSSIDKQRHWSNLRKSTVQELESTIDKELHERKHIETRIPNVSRQEQAVSILHMNRVEERCHSEDNYERNDHQTSQEVDRHR</sequence>
<keyword evidence="3" id="KW-1185">Reference proteome</keyword>
<gene>
    <name evidence="2" type="ORF">BGZ65_007351</name>
</gene>
<dbReference type="Proteomes" id="UP000749646">
    <property type="component" value="Unassembled WGS sequence"/>
</dbReference>
<evidence type="ECO:0000313" key="3">
    <source>
        <dbReference type="Proteomes" id="UP000749646"/>
    </source>
</evidence>
<name>A0A9P6IVA5_9FUNG</name>
<evidence type="ECO:0000256" key="1">
    <source>
        <dbReference type="SAM" id="MobiDB-lite"/>
    </source>
</evidence>
<protein>
    <submittedName>
        <fullName evidence="2">Uncharacterized protein</fullName>
    </submittedName>
</protein>
<reference evidence="2" key="1">
    <citation type="journal article" date="2020" name="Fungal Divers.">
        <title>Resolving the Mortierellaceae phylogeny through synthesis of multi-gene phylogenetics and phylogenomics.</title>
        <authorList>
            <person name="Vandepol N."/>
            <person name="Liber J."/>
            <person name="Desiro A."/>
            <person name="Na H."/>
            <person name="Kennedy M."/>
            <person name="Barry K."/>
            <person name="Grigoriev I.V."/>
            <person name="Miller A.N."/>
            <person name="O'Donnell K."/>
            <person name="Stajich J.E."/>
            <person name="Bonito G."/>
        </authorList>
    </citation>
    <scope>NUCLEOTIDE SEQUENCE</scope>
    <source>
        <strain evidence="2">MES-2147</strain>
    </source>
</reference>
<proteinExistence type="predicted"/>
<organism evidence="2 3">
    <name type="scientific">Modicella reniformis</name>
    <dbReference type="NCBI Taxonomy" id="1440133"/>
    <lineage>
        <taxon>Eukaryota</taxon>
        <taxon>Fungi</taxon>
        <taxon>Fungi incertae sedis</taxon>
        <taxon>Mucoromycota</taxon>
        <taxon>Mortierellomycotina</taxon>
        <taxon>Mortierellomycetes</taxon>
        <taxon>Mortierellales</taxon>
        <taxon>Mortierellaceae</taxon>
        <taxon>Modicella</taxon>
    </lineage>
</organism>
<feature type="region of interest" description="Disordered" evidence="1">
    <location>
        <begin position="108"/>
        <end position="130"/>
    </location>
</feature>
<dbReference type="OrthoDB" id="2378663at2759"/>